<dbReference type="GO" id="GO:0015798">
    <property type="term" value="P:myo-inositol transport"/>
    <property type="evidence" value="ECO:0007669"/>
    <property type="project" value="UniProtKB-ARBA"/>
</dbReference>
<dbReference type="GO" id="GO:0022857">
    <property type="term" value="F:transmembrane transporter activity"/>
    <property type="evidence" value="ECO:0007669"/>
    <property type="project" value="InterPro"/>
</dbReference>
<dbReference type="InterPro" id="IPR020846">
    <property type="entry name" value="MFS_dom"/>
</dbReference>
<dbReference type="InterPro" id="IPR036259">
    <property type="entry name" value="MFS_trans_sf"/>
</dbReference>
<dbReference type="PROSITE" id="PS00217">
    <property type="entry name" value="SUGAR_TRANSPORT_2"/>
    <property type="match status" value="1"/>
</dbReference>
<keyword evidence="4 7" id="KW-0812">Transmembrane</keyword>
<evidence type="ECO:0000256" key="6">
    <source>
        <dbReference type="ARBA" id="ARBA00023136"/>
    </source>
</evidence>
<dbReference type="PROSITE" id="PS50850">
    <property type="entry name" value="MFS"/>
    <property type="match status" value="1"/>
</dbReference>
<feature type="domain" description="Major facilitator superfamily (MFS) profile" evidence="8">
    <location>
        <begin position="120"/>
        <end position="605"/>
    </location>
</feature>
<feature type="transmembrane region" description="Helical" evidence="7">
    <location>
        <begin position="514"/>
        <end position="538"/>
    </location>
</feature>
<dbReference type="PANTHER" id="PTHR48020">
    <property type="entry name" value="PROTON MYO-INOSITOL COTRANSPORTER"/>
    <property type="match status" value="1"/>
</dbReference>
<feature type="transmembrane region" description="Helical" evidence="7">
    <location>
        <begin position="550"/>
        <end position="573"/>
    </location>
</feature>
<dbReference type="InterPro" id="IPR003663">
    <property type="entry name" value="Sugar/inositol_transpt"/>
</dbReference>
<dbReference type="EMBL" id="JAFIMR010000001">
    <property type="protein sequence ID" value="KAI1881232.1"/>
    <property type="molecule type" value="Genomic_DNA"/>
</dbReference>
<dbReference type="PROSITE" id="PS00216">
    <property type="entry name" value="SUGAR_TRANSPORT_1"/>
    <property type="match status" value="1"/>
</dbReference>
<feature type="transmembrane region" description="Helical" evidence="7">
    <location>
        <begin position="237"/>
        <end position="256"/>
    </location>
</feature>
<dbReference type="SUPFAM" id="SSF103473">
    <property type="entry name" value="MFS general substrate transporter"/>
    <property type="match status" value="1"/>
</dbReference>
<dbReference type="Proteomes" id="UP000829685">
    <property type="component" value="Unassembled WGS sequence"/>
</dbReference>
<keyword evidence="10" id="KW-1185">Reference proteome</keyword>
<dbReference type="InterPro" id="IPR005828">
    <property type="entry name" value="MFS_sugar_transport-like"/>
</dbReference>
<evidence type="ECO:0000313" key="9">
    <source>
        <dbReference type="EMBL" id="KAI1881232.1"/>
    </source>
</evidence>
<dbReference type="AlphaFoldDB" id="A0A9P9WY63"/>
<evidence type="ECO:0000256" key="3">
    <source>
        <dbReference type="ARBA" id="ARBA00022448"/>
    </source>
</evidence>
<feature type="transmembrane region" description="Helical" evidence="7">
    <location>
        <begin position="450"/>
        <end position="469"/>
    </location>
</feature>
<feature type="transmembrane region" description="Helical" evidence="7">
    <location>
        <begin position="308"/>
        <end position="328"/>
    </location>
</feature>
<feature type="transmembrane region" description="Helical" evidence="7">
    <location>
        <begin position="579"/>
        <end position="601"/>
    </location>
</feature>
<proteinExistence type="inferred from homology"/>
<feature type="transmembrane region" description="Helical" evidence="7">
    <location>
        <begin position="115"/>
        <end position="134"/>
    </location>
</feature>
<comment type="caution">
    <text evidence="9">The sequence shown here is derived from an EMBL/GenBank/DDBJ whole genome shotgun (WGS) entry which is preliminary data.</text>
</comment>
<keyword evidence="3" id="KW-0813">Transport</keyword>
<evidence type="ECO:0000259" key="8">
    <source>
        <dbReference type="PROSITE" id="PS50850"/>
    </source>
</evidence>
<dbReference type="Pfam" id="PF00083">
    <property type="entry name" value="Sugar_tr"/>
    <property type="match status" value="1"/>
</dbReference>
<organism evidence="9 10">
    <name type="scientific">Neoarthrinium moseri</name>
    <dbReference type="NCBI Taxonomy" id="1658444"/>
    <lineage>
        <taxon>Eukaryota</taxon>
        <taxon>Fungi</taxon>
        <taxon>Dikarya</taxon>
        <taxon>Ascomycota</taxon>
        <taxon>Pezizomycotina</taxon>
        <taxon>Sordariomycetes</taxon>
        <taxon>Xylariomycetidae</taxon>
        <taxon>Amphisphaeriales</taxon>
        <taxon>Apiosporaceae</taxon>
        <taxon>Neoarthrinium</taxon>
    </lineage>
</organism>
<dbReference type="Gene3D" id="1.20.1250.20">
    <property type="entry name" value="MFS general substrate transporter like domains"/>
    <property type="match status" value="1"/>
</dbReference>
<evidence type="ECO:0000256" key="1">
    <source>
        <dbReference type="ARBA" id="ARBA00004141"/>
    </source>
</evidence>
<feature type="transmembrane region" description="Helical" evidence="7">
    <location>
        <begin position="176"/>
        <end position="200"/>
    </location>
</feature>
<keyword evidence="5 7" id="KW-1133">Transmembrane helix</keyword>
<evidence type="ECO:0000256" key="2">
    <source>
        <dbReference type="ARBA" id="ARBA00010992"/>
    </source>
</evidence>
<comment type="similarity">
    <text evidence="2">Belongs to the major facilitator superfamily. Sugar transporter (TC 2.A.1.1) family.</text>
</comment>
<dbReference type="GO" id="GO:0015791">
    <property type="term" value="P:polyol transmembrane transport"/>
    <property type="evidence" value="ECO:0007669"/>
    <property type="project" value="UniProtKB-ARBA"/>
</dbReference>
<feature type="transmembrane region" description="Helical" evidence="7">
    <location>
        <begin position="277"/>
        <end position="296"/>
    </location>
</feature>
<dbReference type="PRINTS" id="PR00171">
    <property type="entry name" value="SUGRTRNSPORT"/>
</dbReference>
<sequence>MKSSPKEQRSSLNRVDFIRQRRVRARANNIDARLENILSNLRDEDLAEDVAAFHRCYLPKVDYGRLLGAAKVAKNPKTYEDISRAQAPYNPGLVKLSGEEQEALIREQDSAMPEAGMFIVILTVSLAAFLQGQVQSSINSASLYEDLFDISGINATIRAHNGTTLTHTPRVEASDWILGVMNATPFLSAACFGCWVALPLSDRFGRKGSMQVAAILVLITSAILGGVPAMSGGLKRWNITIILRMFNGFGMGIKAVNTPMLASECAVGYWRGTSVMAWQLWVACGIMVGFASNALFARISNYQTQLTLILGAPLLPALILCVVSLACPESPRYYLRRRDYNPAKAYNILKGLRRSELIAMRDIYVLHKSVQEEFEAAEHGNPSELQHSSVFMGFKDFSSQVIELFQKPRLRNALISTSIVSLAQQLCGINILAFYSGTLFSNLSGDQQTSLAYSIGFGAVNFIFGLAAIKYIDTIGRRKWLITTLPPMAVLLVASSASSKWALGGGEDDHTASILVAIFLYIHAALYSPGLGPVPFTLAAESFPLTHREAGCAFAISINLFFAGLLSLFFPIVLSKISYPGTLGLFAGTSVLAFILVFLFVEETKQKSLEDLDFVFGVPKTQFVRFQVFKYLPWIFQQYLPWYFNDYLPYLIRLRFLRRKATDQKGDLEARIQTEKSMIFWQRKPDEPMLYHQDLPTCREPLDPDDPCY</sequence>
<feature type="transmembrane region" description="Helical" evidence="7">
    <location>
        <begin position="212"/>
        <end position="231"/>
    </location>
</feature>
<dbReference type="GO" id="GO:0016020">
    <property type="term" value="C:membrane"/>
    <property type="evidence" value="ECO:0007669"/>
    <property type="project" value="UniProtKB-SubCell"/>
</dbReference>
<comment type="subcellular location">
    <subcellularLocation>
        <location evidence="1">Membrane</location>
        <topology evidence="1">Multi-pass membrane protein</topology>
    </subcellularLocation>
</comment>
<evidence type="ECO:0000256" key="7">
    <source>
        <dbReference type="SAM" id="Phobius"/>
    </source>
</evidence>
<keyword evidence="6 7" id="KW-0472">Membrane</keyword>
<protein>
    <recommendedName>
        <fullName evidence="8">Major facilitator superfamily (MFS) profile domain-containing protein</fullName>
    </recommendedName>
</protein>
<dbReference type="PANTHER" id="PTHR48020:SF12">
    <property type="entry name" value="PROTON MYO-INOSITOL COTRANSPORTER"/>
    <property type="match status" value="1"/>
</dbReference>
<evidence type="ECO:0000313" key="10">
    <source>
        <dbReference type="Proteomes" id="UP000829685"/>
    </source>
</evidence>
<evidence type="ECO:0000256" key="5">
    <source>
        <dbReference type="ARBA" id="ARBA00022989"/>
    </source>
</evidence>
<accession>A0A9P9WY63</accession>
<feature type="transmembrane region" description="Helical" evidence="7">
    <location>
        <begin position="413"/>
        <end position="435"/>
    </location>
</feature>
<name>A0A9P9WY63_9PEZI</name>
<evidence type="ECO:0000256" key="4">
    <source>
        <dbReference type="ARBA" id="ARBA00022692"/>
    </source>
</evidence>
<dbReference type="InterPro" id="IPR050814">
    <property type="entry name" value="Myo-inositol_Transporter"/>
</dbReference>
<dbReference type="InterPro" id="IPR005829">
    <property type="entry name" value="Sugar_transporter_CS"/>
</dbReference>
<reference evidence="9" key="1">
    <citation type="submission" date="2021-03" db="EMBL/GenBank/DDBJ databases">
        <title>Revisited historic fungal species revealed as producer of novel bioactive compounds through whole genome sequencing and comparative genomics.</title>
        <authorList>
            <person name="Vignolle G.A."/>
            <person name="Hochenegger N."/>
            <person name="Mach R.L."/>
            <person name="Mach-Aigner A.R."/>
            <person name="Javad Rahimi M."/>
            <person name="Salim K.A."/>
            <person name="Chan C.M."/>
            <person name="Lim L.B.L."/>
            <person name="Cai F."/>
            <person name="Druzhinina I.S."/>
            <person name="U'Ren J.M."/>
            <person name="Derntl C."/>
        </authorList>
    </citation>
    <scope>NUCLEOTIDE SEQUENCE</scope>
    <source>
        <strain evidence="9">TUCIM 5799</strain>
    </source>
</reference>
<feature type="transmembrane region" description="Helical" evidence="7">
    <location>
        <begin position="481"/>
        <end position="502"/>
    </location>
</feature>
<gene>
    <name evidence="9" type="ORF">JX265_000058</name>
</gene>